<dbReference type="InterPro" id="IPR036396">
    <property type="entry name" value="Cyt_P450_sf"/>
</dbReference>
<dbReference type="STRING" id="1367422.A0A178Z380"/>
<dbReference type="PANTHER" id="PTHR24301:SF2">
    <property type="entry name" value="THROMBOXANE-A SYNTHASE"/>
    <property type="match status" value="1"/>
</dbReference>
<dbReference type="InterPro" id="IPR017972">
    <property type="entry name" value="Cyt_P450_CS"/>
</dbReference>
<gene>
    <name evidence="6" type="ORF">AYL99_11331</name>
</gene>
<comment type="caution">
    <text evidence="6">The sequence shown here is derived from an EMBL/GenBank/DDBJ whole genome shotgun (WGS) entry which is preliminary data.</text>
</comment>
<dbReference type="OrthoDB" id="1470350at2759"/>
<feature type="binding site" description="axial binding residue" evidence="4">
    <location>
        <position position="126"/>
    </location>
    <ligand>
        <name>heme</name>
        <dbReference type="ChEBI" id="CHEBI:30413"/>
    </ligand>
    <ligandPart>
        <name>Fe</name>
        <dbReference type="ChEBI" id="CHEBI:18248"/>
    </ligandPart>
</feature>
<dbReference type="Proteomes" id="UP000078343">
    <property type="component" value="Unassembled WGS sequence"/>
</dbReference>
<dbReference type="SUPFAM" id="SSF48264">
    <property type="entry name" value="Cytochrome P450"/>
    <property type="match status" value="1"/>
</dbReference>
<keyword evidence="7" id="KW-1185">Reference proteome</keyword>
<comment type="similarity">
    <text evidence="5">Belongs to the cytochrome P450 family.</text>
</comment>
<dbReference type="AlphaFoldDB" id="A0A178Z380"/>
<dbReference type="RefSeq" id="XP_018687597.1">
    <property type="nucleotide sequence ID" value="XM_018842837.1"/>
</dbReference>
<dbReference type="GO" id="GO:0004497">
    <property type="term" value="F:monooxygenase activity"/>
    <property type="evidence" value="ECO:0007669"/>
    <property type="project" value="UniProtKB-KW"/>
</dbReference>
<dbReference type="Pfam" id="PF00067">
    <property type="entry name" value="p450"/>
    <property type="match status" value="1"/>
</dbReference>
<dbReference type="Gene3D" id="1.10.630.10">
    <property type="entry name" value="Cytochrome P450"/>
    <property type="match status" value="1"/>
</dbReference>
<dbReference type="InterPro" id="IPR002401">
    <property type="entry name" value="Cyt_P450_E_grp-I"/>
</dbReference>
<evidence type="ECO:0000256" key="2">
    <source>
        <dbReference type="ARBA" id="ARBA00023002"/>
    </source>
</evidence>
<comment type="cofactor">
    <cofactor evidence="4">
        <name>heme</name>
        <dbReference type="ChEBI" id="CHEBI:30413"/>
    </cofactor>
</comment>
<dbReference type="GeneID" id="30015499"/>
<keyword evidence="3 4" id="KW-0408">Iron</keyword>
<evidence type="ECO:0000313" key="7">
    <source>
        <dbReference type="Proteomes" id="UP000078343"/>
    </source>
</evidence>
<dbReference type="PRINTS" id="PR00463">
    <property type="entry name" value="EP450I"/>
</dbReference>
<dbReference type="PROSITE" id="PS00086">
    <property type="entry name" value="CYTOCHROME_P450"/>
    <property type="match status" value="1"/>
</dbReference>
<evidence type="ECO:0008006" key="8">
    <source>
        <dbReference type="Google" id="ProtNLM"/>
    </source>
</evidence>
<evidence type="ECO:0000256" key="1">
    <source>
        <dbReference type="ARBA" id="ARBA00022723"/>
    </source>
</evidence>
<dbReference type="EMBL" id="LVYI01000014">
    <property type="protein sequence ID" value="OAP54230.1"/>
    <property type="molecule type" value="Genomic_DNA"/>
</dbReference>
<dbReference type="GO" id="GO:0016705">
    <property type="term" value="F:oxidoreductase activity, acting on paired donors, with incorporation or reduction of molecular oxygen"/>
    <property type="evidence" value="ECO:0007669"/>
    <property type="project" value="InterPro"/>
</dbReference>
<name>A0A178Z380_9EURO</name>
<keyword evidence="5" id="KW-0503">Monooxygenase</keyword>
<reference evidence="6 7" key="1">
    <citation type="submission" date="2016-04" db="EMBL/GenBank/DDBJ databases">
        <title>Draft genome of Fonsecaea erecta CBS 125763.</title>
        <authorList>
            <person name="Weiss V.A."/>
            <person name="Vicente V.A."/>
            <person name="Raittz R.T."/>
            <person name="Moreno L.F."/>
            <person name="De Souza E.M."/>
            <person name="Pedrosa F.O."/>
            <person name="Steffens M.B."/>
            <person name="Faoro H."/>
            <person name="Tadra-Sfeir M.Z."/>
            <person name="Najafzadeh M.J."/>
            <person name="Felipe M.S."/>
            <person name="Teixeira M."/>
            <person name="Sun J."/>
            <person name="Xi L."/>
            <person name="Gomes R."/>
            <person name="De Azevedo C.M."/>
            <person name="Salgado C.G."/>
            <person name="Da Silva M.B."/>
            <person name="Nascimento M.F."/>
            <person name="Queiroz-Telles F."/>
            <person name="Attili D.S."/>
            <person name="Gorbushina A."/>
        </authorList>
    </citation>
    <scope>NUCLEOTIDE SEQUENCE [LARGE SCALE GENOMIC DNA]</scope>
    <source>
        <strain evidence="6 7">CBS 125763</strain>
    </source>
</reference>
<organism evidence="6 7">
    <name type="scientific">Fonsecaea erecta</name>
    <dbReference type="NCBI Taxonomy" id="1367422"/>
    <lineage>
        <taxon>Eukaryota</taxon>
        <taxon>Fungi</taxon>
        <taxon>Dikarya</taxon>
        <taxon>Ascomycota</taxon>
        <taxon>Pezizomycotina</taxon>
        <taxon>Eurotiomycetes</taxon>
        <taxon>Chaetothyriomycetidae</taxon>
        <taxon>Chaetothyriales</taxon>
        <taxon>Herpotrichiellaceae</taxon>
        <taxon>Fonsecaea</taxon>
    </lineage>
</organism>
<dbReference type="PANTHER" id="PTHR24301">
    <property type="entry name" value="THROMBOXANE-A SYNTHASE"/>
    <property type="match status" value="1"/>
</dbReference>
<keyword evidence="1 4" id="KW-0479">Metal-binding</keyword>
<keyword evidence="4 5" id="KW-0349">Heme</keyword>
<proteinExistence type="inferred from homology"/>
<keyword evidence="2 5" id="KW-0560">Oxidoreductase</keyword>
<dbReference type="InterPro" id="IPR001128">
    <property type="entry name" value="Cyt_P450"/>
</dbReference>
<dbReference type="GO" id="GO:0005506">
    <property type="term" value="F:iron ion binding"/>
    <property type="evidence" value="ECO:0007669"/>
    <property type="project" value="InterPro"/>
</dbReference>
<dbReference type="GO" id="GO:0020037">
    <property type="term" value="F:heme binding"/>
    <property type="evidence" value="ECO:0007669"/>
    <property type="project" value="InterPro"/>
</dbReference>
<evidence type="ECO:0000256" key="5">
    <source>
        <dbReference type="RuleBase" id="RU000461"/>
    </source>
</evidence>
<protein>
    <recommendedName>
        <fullName evidence="8">Cytochrome P450</fullName>
    </recommendedName>
</protein>
<evidence type="ECO:0000256" key="3">
    <source>
        <dbReference type="ARBA" id="ARBA00023004"/>
    </source>
</evidence>
<accession>A0A178Z380</accession>
<evidence type="ECO:0000313" key="6">
    <source>
        <dbReference type="EMBL" id="OAP54230.1"/>
    </source>
</evidence>
<sequence>MFAGSSTSANTIVFPIWVFVHNQDVYKRIKAELRQLIPNSQGVLDRTAANKFPYTNGVIMEEIPSSQPRIAVDDFVTIVRVQNYSIHQNPNMFPNPDAFIPEKRLGEYSLRQRAVFNGFGMGSRACIGSK</sequence>
<evidence type="ECO:0000256" key="4">
    <source>
        <dbReference type="PIRSR" id="PIRSR602401-1"/>
    </source>
</evidence>